<protein>
    <submittedName>
        <fullName evidence="2">Uncharacterized protein</fullName>
    </submittedName>
</protein>
<organism evidence="2 3">
    <name type="scientific">Acaryochloris thomasi RCC1774</name>
    <dbReference type="NCBI Taxonomy" id="1764569"/>
    <lineage>
        <taxon>Bacteria</taxon>
        <taxon>Bacillati</taxon>
        <taxon>Cyanobacteriota</taxon>
        <taxon>Cyanophyceae</taxon>
        <taxon>Acaryochloridales</taxon>
        <taxon>Acaryochloridaceae</taxon>
        <taxon>Acaryochloris</taxon>
        <taxon>Acaryochloris thomasi</taxon>
    </lineage>
</organism>
<sequence length="59" mass="6457">MVYLKPLIFIIILAFLSVLMCGVTSVLGANHPLFMIISMIGGMLGTLLLMDYIDAAFLH</sequence>
<feature type="transmembrane region" description="Helical" evidence="1">
    <location>
        <begin position="33"/>
        <end position="53"/>
    </location>
</feature>
<comment type="caution">
    <text evidence="2">The sequence shown here is derived from an EMBL/GenBank/DDBJ whole genome shotgun (WGS) entry which is preliminary data.</text>
</comment>
<dbReference type="AlphaFoldDB" id="A0A2W1J7S2"/>
<name>A0A2W1J7S2_9CYAN</name>
<evidence type="ECO:0000313" key="3">
    <source>
        <dbReference type="Proteomes" id="UP000248857"/>
    </source>
</evidence>
<keyword evidence="3" id="KW-1185">Reference proteome</keyword>
<reference evidence="2 3" key="1">
    <citation type="journal article" date="2018" name="Sci. Rep.">
        <title>A novel species of the marine cyanobacterium Acaryochloris with a unique pigment content and lifestyle.</title>
        <authorList>
            <person name="Partensky F."/>
            <person name="Six C."/>
            <person name="Ratin M."/>
            <person name="Garczarek L."/>
            <person name="Vaulot D."/>
            <person name="Probert I."/>
            <person name="Calteau A."/>
            <person name="Gourvil P."/>
            <person name="Marie D."/>
            <person name="Grebert T."/>
            <person name="Bouchier C."/>
            <person name="Le Panse S."/>
            <person name="Gachenot M."/>
            <person name="Rodriguez F."/>
            <person name="Garrido J.L."/>
        </authorList>
    </citation>
    <scope>NUCLEOTIDE SEQUENCE [LARGE SCALE GENOMIC DNA]</scope>
    <source>
        <strain evidence="2 3">RCC1774</strain>
    </source>
</reference>
<dbReference type="Proteomes" id="UP000248857">
    <property type="component" value="Unassembled WGS sequence"/>
</dbReference>
<keyword evidence="1" id="KW-0472">Membrane</keyword>
<keyword evidence="1" id="KW-0812">Transmembrane</keyword>
<feature type="transmembrane region" description="Helical" evidence="1">
    <location>
        <begin position="7"/>
        <end position="27"/>
    </location>
</feature>
<evidence type="ECO:0000256" key="1">
    <source>
        <dbReference type="SAM" id="Phobius"/>
    </source>
</evidence>
<dbReference type="RefSeq" id="WP_110988950.1">
    <property type="nucleotide sequence ID" value="NZ_CAWNWM010000035.1"/>
</dbReference>
<gene>
    <name evidence="2" type="ORF">C1752_11501</name>
</gene>
<keyword evidence="1" id="KW-1133">Transmembrane helix</keyword>
<accession>A0A2W1J7S2</accession>
<proteinExistence type="predicted"/>
<evidence type="ECO:0000313" key="2">
    <source>
        <dbReference type="EMBL" id="PZD70499.1"/>
    </source>
</evidence>
<dbReference type="EMBL" id="PQWO01000035">
    <property type="protein sequence ID" value="PZD70499.1"/>
    <property type="molecule type" value="Genomic_DNA"/>
</dbReference>